<protein>
    <submittedName>
        <fullName evidence="1">(northern house mosquito) hypothetical protein</fullName>
    </submittedName>
</protein>
<dbReference type="EMBL" id="HBUE01123550">
    <property type="protein sequence ID" value="CAG6493424.1"/>
    <property type="molecule type" value="Transcribed_RNA"/>
</dbReference>
<accession>A0A8D8CEP0</accession>
<dbReference type="AlphaFoldDB" id="A0A8D8CEP0"/>
<dbReference type="EMBL" id="HBUE01123547">
    <property type="protein sequence ID" value="CAG6493419.1"/>
    <property type="molecule type" value="Transcribed_RNA"/>
</dbReference>
<sequence length="149" mass="17138">MRRLWPRVWISRPAGGTSQPLPQPRLDRGSQVTQLSVLSAPVHQRVQSRTPRNDQPPAEWLHGQLWPLRGYAFRGQCRDPAPLSRGPPERTGHVQVRRVRQQNLPELFQLQGPLQGETRGRRVCQRAGQQQLRRAELLRRVFVGGRDVL</sequence>
<name>A0A8D8CEP0_CULPI</name>
<evidence type="ECO:0000313" key="1">
    <source>
        <dbReference type="EMBL" id="CAG6493419.1"/>
    </source>
</evidence>
<organism evidence="1">
    <name type="scientific">Culex pipiens</name>
    <name type="common">House mosquito</name>
    <dbReference type="NCBI Taxonomy" id="7175"/>
    <lineage>
        <taxon>Eukaryota</taxon>
        <taxon>Metazoa</taxon>
        <taxon>Ecdysozoa</taxon>
        <taxon>Arthropoda</taxon>
        <taxon>Hexapoda</taxon>
        <taxon>Insecta</taxon>
        <taxon>Pterygota</taxon>
        <taxon>Neoptera</taxon>
        <taxon>Endopterygota</taxon>
        <taxon>Diptera</taxon>
        <taxon>Nematocera</taxon>
        <taxon>Culicoidea</taxon>
        <taxon>Culicidae</taxon>
        <taxon>Culicinae</taxon>
        <taxon>Culicini</taxon>
        <taxon>Culex</taxon>
        <taxon>Culex</taxon>
    </lineage>
</organism>
<proteinExistence type="predicted"/>
<reference evidence="1" key="1">
    <citation type="submission" date="2021-05" db="EMBL/GenBank/DDBJ databases">
        <authorList>
            <person name="Alioto T."/>
            <person name="Alioto T."/>
            <person name="Gomez Garrido J."/>
        </authorList>
    </citation>
    <scope>NUCLEOTIDE SEQUENCE</scope>
</reference>